<reference evidence="3 4" key="1">
    <citation type="submission" date="2021-03" db="EMBL/GenBank/DDBJ databases">
        <title>Genomic Encyclopedia of Type Strains, Phase IV (KMG-IV): sequencing the most valuable type-strain genomes for metagenomic binning, comparative biology and taxonomic classification.</title>
        <authorList>
            <person name="Goeker M."/>
        </authorList>
    </citation>
    <scope>NUCLEOTIDE SEQUENCE [LARGE SCALE GENOMIC DNA]</scope>
    <source>
        <strain evidence="3 4">DSM 24004</strain>
    </source>
</reference>
<dbReference type="InterPro" id="IPR014258">
    <property type="entry name" value="CAP_domain_YkwD-like"/>
</dbReference>
<dbReference type="Gene3D" id="3.40.33.10">
    <property type="entry name" value="CAP"/>
    <property type="match status" value="1"/>
</dbReference>
<name>A0ABS4GC67_9FIRM</name>
<dbReference type="PANTHER" id="PTHR31157">
    <property type="entry name" value="SCP DOMAIN-CONTAINING PROTEIN"/>
    <property type="match status" value="1"/>
</dbReference>
<dbReference type="EMBL" id="JAGGKS010000002">
    <property type="protein sequence ID" value="MBP1925279.1"/>
    <property type="molecule type" value="Genomic_DNA"/>
</dbReference>
<comment type="caution">
    <text evidence="3">The sequence shown here is derived from an EMBL/GenBank/DDBJ whole genome shotgun (WGS) entry which is preliminary data.</text>
</comment>
<dbReference type="CDD" id="cd05379">
    <property type="entry name" value="CAP_bacterial"/>
    <property type="match status" value="1"/>
</dbReference>
<evidence type="ECO:0000259" key="2">
    <source>
        <dbReference type="Pfam" id="PF00188"/>
    </source>
</evidence>
<feature type="signal peptide" evidence="1">
    <location>
        <begin position="1"/>
        <end position="23"/>
    </location>
</feature>
<dbReference type="RefSeq" id="WP_209511001.1">
    <property type="nucleotide sequence ID" value="NZ_JAGGKS010000002.1"/>
</dbReference>
<gene>
    <name evidence="3" type="ORF">J2Z76_001136</name>
</gene>
<dbReference type="SUPFAM" id="SSF55797">
    <property type="entry name" value="PR-1-like"/>
    <property type="match status" value="1"/>
</dbReference>
<dbReference type="InterPro" id="IPR014044">
    <property type="entry name" value="CAP_dom"/>
</dbReference>
<dbReference type="Pfam" id="PF00188">
    <property type="entry name" value="CAP"/>
    <property type="match status" value="1"/>
</dbReference>
<accession>A0ABS4GC67</accession>
<dbReference type="InterPro" id="IPR035940">
    <property type="entry name" value="CAP_sf"/>
</dbReference>
<evidence type="ECO:0000256" key="1">
    <source>
        <dbReference type="SAM" id="SignalP"/>
    </source>
</evidence>
<sequence length="163" mass="18088">MKNKVMTFSLITILALSSVSAFASNDLDVALQSNLSYEQKVVQLVNVEREKNGLPALYLVNSISNVARAKSQDMADNNYFSHQSPTYGSAGDMLLRYGITWSAWGENIASGQSTPEKVVSAWMNSPSHRENILSRNFVFIGVGYATNSTGKAYWTQMFTRDEK</sequence>
<organism evidence="3 4">
    <name type="scientific">Sedimentibacter acidaminivorans</name>
    <dbReference type="NCBI Taxonomy" id="913099"/>
    <lineage>
        <taxon>Bacteria</taxon>
        <taxon>Bacillati</taxon>
        <taxon>Bacillota</taxon>
        <taxon>Tissierellia</taxon>
        <taxon>Sedimentibacter</taxon>
    </lineage>
</organism>
<evidence type="ECO:0000313" key="4">
    <source>
        <dbReference type="Proteomes" id="UP001519342"/>
    </source>
</evidence>
<dbReference type="Proteomes" id="UP001519342">
    <property type="component" value="Unassembled WGS sequence"/>
</dbReference>
<dbReference type="NCBIfam" id="TIGR02909">
    <property type="entry name" value="spore_YkwD"/>
    <property type="match status" value="1"/>
</dbReference>
<dbReference type="PANTHER" id="PTHR31157:SF1">
    <property type="entry name" value="SCP DOMAIN-CONTAINING PROTEIN"/>
    <property type="match status" value="1"/>
</dbReference>
<proteinExistence type="predicted"/>
<keyword evidence="4" id="KW-1185">Reference proteome</keyword>
<keyword evidence="1" id="KW-0732">Signal</keyword>
<feature type="domain" description="SCP" evidence="2">
    <location>
        <begin position="43"/>
        <end position="158"/>
    </location>
</feature>
<protein>
    <submittedName>
        <fullName evidence="3">YkwD family protein</fullName>
    </submittedName>
</protein>
<feature type="chain" id="PRO_5046425211" evidence="1">
    <location>
        <begin position="24"/>
        <end position="163"/>
    </location>
</feature>
<evidence type="ECO:0000313" key="3">
    <source>
        <dbReference type="EMBL" id="MBP1925279.1"/>
    </source>
</evidence>